<sequence length="180" mass="20419">MNRYAIRLISCLFLFTAGMGIAQAQTPTRASVDKLLAVTETRKLMEQNQGQVEVMMRRAFEQNMANSPDPAAAKAVADKVIAKLAGQVRNELSWEKMEGFYVQLYTETFTQPEIDGLIRFYESEAGHAFTRKMPIVMQKSMMMTQERLAPLMQQLKTAIQEAVNEQRRAQQQQGKPAPSR</sequence>
<gene>
    <name evidence="3" type="ORF">C7389_11172</name>
</gene>
<dbReference type="InterPro" id="IPR018637">
    <property type="entry name" value="DUF2059"/>
</dbReference>
<evidence type="ECO:0000256" key="1">
    <source>
        <dbReference type="SAM" id="SignalP"/>
    </source>
</evidence>
<feature type="chain" id="PRO_5020604974" description="DUF2059 domain-containing protein" evidence="1">
    <location>
        <begin position="25"/>
        <end position="180"/>
    </location>
</feature>
<dbReference type="EMBL" id="SNVV01000011">
    <property type="protein sequence ID" value="TDN49593.1"/>
    <property type="molecule type" value="Genomic_DNA"/>
</dbReference>
<feature type="domain" description="DUF2059" evidence="2">
    <location>
        <begin position="95"/>
        <end position="154"/>
    </location>
</feature>
<dbReference type="RefSeq" id="WP_162851738.1">
    <property type="nucleotide sequence ID" value="NZ_SNVV01000011.1"/>
</dbReference>
<feature type="signal peptide" evidence="1">
    <location>
        <begin position="1"/>
        <end position="24"/>
    </location>
</feature>
<keyword evidence="4" id="KW-1185">Reference proteome</keyword>
<name>A0A4R6DWJ8_9RHOO</name>
<comment type="caution">
    <text evidence="3">The sequence shown here is derived from an EMBL/GenBank/DDBJ whole genome shotgun (WGS) entry which is preliminary data.</text>
</comment>
<accession>A0A4R6DWJ8</accession>
<dbReference type="AlphaFoldDB" id="A0A4R6DWJ8"/>
<dbReference type="Proteomes" id="UP000295129">
    <property type="component" value="Unassembled WGS sequence"/>
</dbReference>
<evidence type="ECO:0000259" key="2">
    <source>
        <dbReference type="Pfam" id="PF09832"/>
    </source>
</evidence>
<evidence type="ECO:0000313" key="4">
    <source>
        <dbReference type="Proteomes" id="UP000295129"/>
    </source>
</evidence>
<organism evidence="3 4">
    <name type="scientific">Azoarcus indigens</name>
    <dbReference type="NCBI Taxonomy" id="29545"/>
    <lineage>
        <taxon>Bacteria</taxon>
        <taxon>Pseudomonadati</taxon>
        <taxon>Pseudomonadota</taxon>
        <taxon>Betaproteobacteria</taxon>
        <taxon>Rhodocyclales</taxon>
        <taxon>Zoogloeaceae</taxon>
        <taxon>Azoarcus</taxon>
    </lineage>
</organism>
<protein>
    <recommendedName>
        <fullName evidence="2">DUF2059 domain-containing protein</fullName>
    </recommendedName>
</protein>
<evidence type="ECO:0000313" key="3">
    <source>
        <dbReference type="EMBL" id="TDN49593.1"/>
    </source>
</evidence>
<keyword evidence="1" id="KW-0732">Signal</keyword>
<reference evidence="3 4" key="1">
    <citation type="submission" date="2019-03" db="EMBL/GenBank/DDBJ databases">
        <title>Genomic Encyclopedia of Type Strains, Phase IV (KMG-IV): sequencing the most valuable type-strain genomes for metagenomic binning, comparative biology and taxonomic classification.</title>
        <authorList>
            <person name="Goeker M."/>
        </authorList>
    </citation>
    <scope>NUCLEOTIDE SEQUENCE [LARGE SCALE GENOMIC DNA]</scope>
    <source>
        <strain evidence="3 4">DSM 12121</strain>
    </source>
</reference>
<proteinExistence type="predicted"/>
<dbReference type="Pfam" id="PF09832">
    <property type="entry name" value="DUF2059"/>
    <property type="match status" value="1"/>
</dbReference>